<proteinExistence type="predicted"/>
<keyword evidence="1" id="KW-1133">Transmembrane helix</keyword>
<dbReference type="STRING" id="1802620.A3D91_02715"/>
<evidence type="ECO:0000256" key="1">
    <source>
        <dbReference type="SAM" id="Phobius"/>
    </source>
</evidence>
<reference evidence="2 3" key="1">
    <citation type="journal article" date="2016" name="Nat. Commun.">
        <title>Thousands of microbial genomes shed light on interconnected biogeochemical processes in an aquifer system.</title>
        <authorList>
            <person name="Anantharaman K."/>
            <person name="Brown C.T."/>
            <person name="Hug L.A."/>
            <person name="Sharon I."/>
            <person name="Castelle C.J."/>
            <person name="Probst A.J."/>
            <person name="Thomas B.C."/>
            <person name="Singh A."/>
            <person name="Wilkins M.J."/>
            <person name="Karaoz U."/>
            <person name="Brodie E.L."/>
            <person name="Williams K.H."/>
            <person name="Hubbard S.S."/>
            <person name="Banfield J.F."/>
        </authorList>
    </citation>
    <scope>NUCLEOTIDE SEQUENCE [LARGE SCALE GENOMIC DNA]</scope>
</reference>
<comment type="caution">
    <text evidence="2">The sequence shown here is derived from an EMBL/GenBank/DDBJ whole genome shotgun (WGS) entry which is preliminary data.</text>
</comment>
<organism evidence="2 3">
    <name type="scientific">candidate division WWE3 bacterium RIFCSPHIGHO2_02_FULL_38_14</name>
    <dbReference type="NCBI Taxonomy" id="1802620"/>
    <lineage>
        <taxon>Bacteria</taxon>
        <taxon>Katanobacteria</taxon>
    </lineage>
</organism>
<accession>A0A1F4V8P3</accession>
<gene>
    <name evidence="2" type="ORF">A3D91_02715</name>
</gene>
<evidence type="ECO:0008006" key="4">
    <source>
        <dbReference type="Google" id="ProtNLM"/>
    </source>
</evidence>
<feature type="transmembrane region" description="Helical" evidence="1">
    <location>
        <begin position="42"/>
        <end position="66"/>
    </location>
</feature>
<keyword evidence="1" id="KW-0812">Transmembrane</keyword>
<dbReference type="EMBL" id="MEVD01000015">
    <property type="protein sequence ID" value="OGC53300.1"/>
    <property type="molecule type" value="Genomic_DNA"/>
</dbReference>
<dbReference type="Proteomes" id="UP000178127">
    <property type="component" value="Unassembled WGS sequence"/>
</dbReference>
<evidence type="ECO:0000313" key="3">
    <source>
        <dbReference type="Proteomes" id="UP000178127"/>
    </source>
</evidence>
<sequence>MENEKLSTFQKIKIYLLSIFLTPLGVYWFIKYFRSPNRDKRLVGYLSLVITLATLVVTIAITSSYLNVLNDYVGNYNLDIFTNYNL</sequence>
<evidence type="ECO:0000313" key="2">
    <source>
        <dbReference type="EMBL" id="OGC53300.1"/>
    </source>
</evidence>
<keyword evidence="1" id="KW-0472">Membrane</keyword>
<name>A0A1F4V8P3_UNCKA</name>
<protein>
    <recommendedName>
        <fullName evidence="4">DUF5671 domain-containing protein</fullName>
    </recommendedName>
</protein>
<dbReference type="AlphaFoldDB" id="A0A1F4V8P3"/>
<feature type="transmembrane region" description="Helical" evidence="1">
    <location>
        <begin position="12"/>
        <end position="30"/>
    </location>
</feature>